<sequence>MSPGSGSSDLPRCSKIIFFCFLSMYRFPIVEPDSDHTRLRLTRESFEAIERITTPIAAVSFILHTLRGDTPQ</sequence>
<organism evidence="1 2">
    <name type="scientific">Zostera marina</name>
    <name type="common">Eelgrass</name>
    <dbReference type="NCBI Taxonomy" id="29655"/>
    <lineage>
        <taxon>Eukaryota</taxon>
        <taxon>Viridiplantae</taxon>
        <taxon>Streptophyta</taxon>
        <taxon>Embryophyta</taxon>
        <taxon>Tracheophyta</taxon>
        <taxon>Spermatophyta</taxon>
        <taxon>Magnoliopsida</taxon>
        <taxon>Liliopsida</taxon>
        <taxon>Zosteraceae</taxon>
        <taxon>Zostera</taxon>
    </lineage>
</organism>
<keyword evidence="2" id="KW-1185">Reference proteome</keyword>
<evidence type="ECO:0000313" key="1">
    <source>
        <dbReference type="EMBL" id="KMZ76248.1"/>
    </source>
</evidence>
<dbReference type="AlphaFoldDB" id="A0A0K9Q4P7"/>
<dbReference type="EMBL" id="LFYR01000061">
    <property type="protein sequence ID" value="KMZ76248.1"/>
    <property type="molecule type" value="Genomic_DNA"/>
</dbReference>
<comment type="caution">
    <text evidence="1">The sequence shown here is derived from an EMBL/GenBank/DDBJ whole genome shotgun (WGS) entry which is preliminary data.</text>
</comment>
<dbReference type="OrthoDB" id="7788754at2759"/>
<proteinExistence type="predicted"/>
<dbReference type="STRING" id="29655.A0A0K9Q4P7"/>
<accession>A0A0K9Q4P7</accession>
<protein>
    <submittedName>
        <fullName evidence="1">Uncharacterized protein</fullName>
    </submittedName>
</protein>
<name>A0A0K9Q4P7_ZOSMR</name>
<gene>
    <name evidence="1" type="ORF">ZOSMA_10538G00010</name>
</gene>
<evidence type="ECO:0000313" key="2">
    <source>
        <dbReference type="Proteomes" id="UP000036987"/>
    </source>
</evidence>
<reference evidence="2" key="1">
    <citation type="journal article" date="2016" name="Nature">
        <title>The genome of the seagrass Zostera marina reveals angiosperm adaptation to the sea.</title>
        <authorList>
            <person name="Olsen J.L."/>
            <person name="Rouze P."/>
            <person name="Verhelst B."/>
            <person name="Lin Y.-C."/>
            <person name="Bayer T."/>
            <person name="Collen J."/>
            <person name="Dattolo E."/>
            <person name="De Paoli E."/>
            <person name="Dittami S."/>
            <person name="Maumus F."/>
            <person name="Michel G."/>
            <person name="Kersting A."/>
            <person name="Lauritano C."/>
            <person name="Lohaus R."/>
            <person name="Toepel M."/>
            <person name="Tonon T."/>
            <person name="Vanneste K."/>
            <person name="Amirebrahimi M."/>
            <person name="Brakel J."/>
            <person name="Bostroem C."/>
            <person name="Chovatia M."/>
            <person name="Grimwood J."/>
            <person name="Jenkins J.W."/>
            <person name="Jueterbock A."/>
            <person name="Mraz A."/>
            <person name="Stam W.T."/>
            <person name="Tice H."/>
            <person name="Bornberg-Bauer E."/>
            <person name="Green P.J."/>
            <person name="Pearson G.A."/>
            <person name="Procaccini G."/>
            <person name="Duarte C.M."/>
            <person name="Schmutz J."/>
            <person name="Reusch T.B.H."/>
            <person name="Van de Peer Y."/>
        </authorList>
    </citation>
    <scope>NUCLEOTIDE SEQUENCE [LARGE SCALE GENOMIC DNA]</scope>
    <source>
        <strain evidence="2">cv. Finnish</strain>
    </source>
</reference>
<dbReference type="Proteomes" id="UP000036987">
    <property type="component" value="Unassembled WGS sequence"/>
</dbReference>